<sequence>MRGRGGNRMDIKKGDDRGKATGHRMKEDKSFTLVFVLEREEKRFFDFE</sequence>
<dbReference type="Proteomes" id="UP001295469">
    <property type="component" value="Chromosome C03"/>
</dbReference>
<reference evidence="2" key="1">
    <citation type="submission" date="2021-01" db="EMBL/GenBank/DDBJ databases">
        <authorList>
            <consortium name="Genoscope - CEA"/>
            <person name="William W."/>
        </authorList>
    </citation>
    <scope>NUCLEOTIDE SEQUENCE</scope>
</reference>
<evidence type="ECO:0000313" key="2">
    <source>
        <dbReference type="EMBL" id="CAF1706614.1"/>
    </source>
</evidence>
<gene>
    <name evidence="2" type="ORF">DARMORV10_C03P59020.1</name>
</gene>
<protein>
    <submittedName>
        <fullName evidence="2">(rape) hypothetical protein</fullName>
    </submittedName>
</protein>
<name>A0A816IHM6_BRANA</name>
<dbReference type="AlphaFoldDB" id="A0A816IHM6"/>
<proteinExistence type="predicted"/>
<organism evidence="2">
    <name type="scientific">Brassica napus</name>
    <name type="common">Rape</name>
    <dbReference type="NCBI Taxonomy" id="3708"/>
    <lineage>
        <taxon>Eukaryota</taxon>
        <taxon>Viridiplantae</taxon>
        <taxon>Streptophyta</taxon>
        <taxon>Embryophyta</taxon>
        <taxon>Tracheophyta</taxon>
        <taxon>Spermatophyta</taxon>
        <taxon>Magnoliopsida</taxon>
        <taxon>eudicotyledons</taxon>
        <taxon>Gunneridae</taxon>
        <taxon>Pentapetalae</taxon>
        <taxon>rosids</taxon>
        <taxon>malvids</taxon>
        <taxon>Brassicales</taxon>
        <taxon>Brassicaceae</taxon>
        <taxon>Brassiceae</taxon>
        <taxon>Brassica</taxon>
    </lineage>
</organism>
<dbReference type="EMBL" id="HG994367">
    <property type="protein sequence ID" value="CAF1706614.1"/>
    <property type="molecule type" value="Genomic_DNA"/>
</dbReference>
<evidence type="ECO:0000256" key="1">
    <source>
        <dbReference type="SAM" id="MobiDB-lite"/>
    </source>
</evidence>
<accession>A0A816IHM6</accession>
<feature type="compositionally biased region" description="Basic and acidic residues" evidence="1">
    <location>
        <begin position="7"/>
        <end position="23"/>
    </location>
</feature>
<feature type="region of interest" description="Disordered" evidence="1">
    <location>
        <begin position="1"/>
        <end position="23"/>
    </location>
</feature>